<dbReference type="AlphaFoldDB" id="A0A9P0D742"/>
<evidence type="ECO:0000313" key="3">
    <source>
        <dbReference type="Proteomes" id="UP001153636"/>
    </source>
</evidence>
<feature type="coiled-coil region" evidence="1">
    <location>
        <begin position="54"/>
        <end position="102"/>
    </location>
</feature>
<proteinExistence type="predicted"/>
<keyword evidence="3" id="KW-1185">Reference proteome</keyword>
<dbReference type="OrthoDB" id="6761697at2759"/>
<keyword evidence="1" id="KW-0175">Coiled coil</keyword>
<dbReference type="EMBL" id="OV651818">
    <property type="protein sequence ID" value="CAH1111639.1"/>
    <property type="molecule type" value="Genomic_DNA"/>
</dbReference>
<dbReference type="Proteomes" id="UP001153636">
    <property type="component" value="Chromosome 6"/>
</dbReference>
<accession>A0A9P0D742</accession>
<protein>
    <submittedName>
        <fullName evidence="2">Uncharacterized protein</fullName>
    </submittedName>
</protein>
<evidence type="ECO:0000256" key="1">
    <source>
        <dbReference type="SAM" id="Coils"/>
    </source>
</evidence>
<sequence>MHKLDQTSPTPTLRILTSIQRDMSPLNEKCGNLLQSVNFCSDCVSDFEKTISILNKIVIDIEKLTKDNLDLKKEVENLNSRVDALEQQLRSNNAEIHRISVKNNEDIVNIALEIGIAVDYPTTEANIDSFYKASTNDVSRPKSII</sequence>
<evidence type="ECO:0000313" key="2">
    <source>
        <dbReference type="EMBL" id="CAH1111639.1"/>
    </source>
</evidence>
<name>A0A9P0D742_9CUCU</name>
<reference evidence="2" key="1">
    <citation type="submission" date="2022-01" db="EMBL/GenBank/DDBJ databases">
        <authorList>
            <person name="King R."/>
        </authorList>
    </citation>
    <scope>NUCLEOTIDE SEQUENCE</scope>
</reference>
<gene>
    <name evidence="2" type="ORF">PSYICH_LOCUS12254</name>
</gene>
<organism evidence="2 3">
    <name type="scientific">Psylliodes chrysocephalus</name>
    <dbReference type="NCBI Taxonomy" id="3402493"/>
    <lineage>
        <taxon>Eukaryota</taxon>
        <taxon>Metazoa</taxon>
        <taxon>Ecdysozoa</taxon>
        <taxon>Arthropoda</taxon>
        <taxon>Hexapoda</taxon>
        <taxon>Insecta</taxon>
        <taxon>Pterygota</taxon>
        <taxon>Neoptera</taxon>
        <taxon>Endopterygota</taxon>
        <taxon>Coleoptera</taxon>
        <taxon>Polyphaga</taxon>
        <taxon>Cucujiformia</taxon>
        <taxon>Chrysomeloidea</taxon>
        <taxon>Chrysomelidae</taxon>
        <taxon>Galerucinae</taxon>
        <taxon>Alticini</taxon>
        <taxon>Psylliodes</taxon>
    </lineage>
</organism>